<accession>A0A8W9BF69</accession>
<protein>
    <recommendedName>
        <fullName evidence="13">Odorant receptor</fullName>
    </recommendedName>
</protein>
<evidence type="ECO:0000256" key="6">
    <source>
        <dbReference type="ARBA" id="ARBA00022989"/>
    </source>
</evidence>
<dbReference type="PANTHER" id="PTHR21137:SF35">
    <property type="entry name" value="ODORANT RECEPTOR 19A-RELATED"/>
    <property type="match status" value="1"/>
</dbReference>
<dbReference type="GO" id="GO:0004984">
    <property type="term" value="F:olfactory receptor activity"/>
    <property type="evidence" value="ECO:0007669"/>
    <property type="project" value="InterPro"/>
</dbReference>
<feature type="transmembrane region" description="Helical" evidence="10">
    <location>
        <begin position="122"/>
        <end position="140"/>
    </location>
</feature>
<dbReference type="AlphaFoldDB" id="A0A8W9BF69"/>
<evidence type="ECO:0000313" key="12">
    <source>
        <dbReference type="Proteomes" id="UP000092462"/>
    </source>
</evidence>
<keyword evidence="9" id="KW-0807">Transducer</keyword>
<evidence type="ECO:0000256" key="5">
    <source>
        <dbReference type="ARBA" id="ARBA00022725"/>
    </source>
</evidence>
<keyword evidence="6 10" id="KW-1133">Transmembrane helix</keyword>
<dbReference type="EMBL" id="AJVK01017102">
    <property type="status" value="NOT_ANNOTATED_CDS"/>
    <property type="molecule type" value="Genomic_DNA"/>
</dbReference>
<dbReference type="PANTHER" id="PTHR21137">
    <property type="entry name" value="ODORANT RECEPTOR"/>
    <property type="match status" value="1"/>
</dbReference>
<feature type="transmembrane region" description="Helical" evidence="10">
    <location>
        <begin position="205"/>
        <end position="223"/>
    </location>
</feature>
<feature type="transmembrane region" description="Helical" evidence="10">
    <location>
        <begin position="178"/>
        <end position="199"/>
    </location>
</feature>
<dbReference type="VEuPathDB" id="VectorBase:PPAPM1_010465"/>
<keyword evidence="5" id="KW-0552">Olfaction</keyword>
<evidence type="ECO:0000256" key="3">
    <source>
        <dbReference type="ARBA" id="ARBA00022606"/>
    </source>
</evidence>
<reference evidence="11" key="1">
    <citation type="submission" date="2022-08" db="UniProtKB">
        <authorList>
            <consortium name="EnsemblMetazoa"/>
        </authorList>
    </citation>
    <scope>IDENTIFICATION</scope>
    <source>
        <strain evidence="11">Israel</strain>
    </source>
</reference>
<feature type="transmembrane region" description="Helical" evidence="10">
    <location>
        <begin position="59"/>
        <end position="78"/>
    </location>
</feature>
<evidence type="ECO:0000256" key="8">
    <source>
        <dbReference type="ARBA" id="ARBA00023170"/>
    </source>
</evidence>
<evidence type="ECO:0000313" key="11">
    <source>
        <dbReference type="EnsemblMetazoa" id="PPAI013322-PA"/>
    </source>
</evidence>
<dbReference type="EnsemblMetazoa" id="PPAI013322-RA">
    <property type="protein sequence ID" value="PPAI013322-PA"/>
    <property type="gene ID" value="PPAI013322"/>
</dbReference>
<keyword evidence="12" id="KW-1185">Reference proteome</keyword>
<comment type="subcellular location">
    <subcellularLocation>
        <location evidence="1">Cell membrane</location>
        <topology evidence="1">Multi-pass membrane protein</topology>
    </subcellularLocation>
</comment>
<evidence type="ECO:0000256" key="4">
    <source>
        <dbReference type="ARBA" id="ARBA00022692"/>
    </source>
</evidence>
<keyword evidence="4 10" id="KW-0812">Transmembrane</keyword>
<dbReference type="GO" id="GO:0007165">
    <property type="term" value="P:signal transduction"/>
    <property type="evidence" value="ECO:0007669"/>
    <property type="project" value="UniProtKB-KW"/>
</dbReference>
<evidence type="ECO:0000256" key="7">
    <source>
        <dbReference type="ARBA" id="ARBA00023136"/>
    </source>
</evidence>
<evidence type="ECO:0000256" key="1">
    <source>
        <dbReference type="ARBA" id="ARBA00004651"/>
    </source>
</evidence>
<evidence type="ECO:0008006" key="13">
    <source>
        <dbReference type="Google" id="ProtNLM"/>
    </source>
</evidence>
<evidence type="ECO:0000256" key="2">
    <source>
        <dbReference type="ARBA" id="ARBA00022475"/>
    </source>
</evidence>
<dbReference type="Pfam" id="PF02949">
    <property type="entry name" value="7tm_6"/>
    <property type="match status" value="1"/>
</dbReference>
<dbReference type="GO" id="GO:0005549">
    <property type="term" value="F:odorant binding"/>
    <property type="evidence" value="ECO:0007669"/>
    <property type="project" value="InterPro"/>
</dbReference>
<proteinExistence type="predicted"/>
<keyword evidence="8" id="KW-0675">Receptor</keyword>
<name>A0A8W9BF69_PHLPP</name>
<evidence type="ECO:0000256" key="9">
    <source>
        <dbReference type="ARBA" id="ARBA00023224"/>
    </source>
</evidence>
<dbReference type="Proteomes" id="UP000092462">
    <property type="component" value="Unassembled WGS sequence"/>
</dbReference>
<organism evidence="11 12">
    <name type="scientific">Phlebotomus papatasi</name>
    <name type="common">Sandfly</name>
    <dbReference type="NCBI Taxonomy" id="29031"/>
    <lineage>
        <taxon>Eukaryota</taxon>
        <taxon>Metazoa</taxon>
        <taxon>Ecdysozoa</taxon>
        <taxon>Arthropoda</taxon>
        <taxon>Hexapoda</taxon>
        <taxon>Insecta</taxon>
        <taxon>Pterygota</taxon>
        <taxon>Neoptera</taxon>
        <taxon>Endopterygota</taxon>
        <taxon>Diptera</taxon>
        <taxon>Nematocera</taxon>
        <taxon>Psychodoidea</taxon>
        <taxon>Psychodidae</taxon>
        <taxon>Phlebotomus</taxon>
        <taxon>Phlebotomus</taxon>
    </lineage>
</organism>
<evidence type="ECO:0000256" key="10">
    <source>
        <dbReference type="SAM" id="Phobius"/>
    </source>
</evidence>
<keyword evidence="3" id="KW-0716">Sensory transduction</keyword>
<keyword evidence="2" id="KW-1003">Cell membrane</keyword>
<dbReference type="InterPro" id="IPR004117">
    <property type="entry name" value="7tm6_olfct_rcpt"/>
</dbReference>
<sequence>MYEIFTKNLSTCFNAKSWWELLDWAQSLHEQIIEDVDLKSIVQDTLSGYAKLWLKCYKILNVIYTITVICFIASTLVVDDGIMIKIPFVHNDRPYHRTITLVTQIILDLTAAVISIHCHHCIVFIAFEIMAALDVLYYFINSNRENIQKHPEFFKILIIRYCDVIFNINLYKNALSMVLFYQFIISSLLNLTVFSYLRLNPSSPMGYFICLCTIFQIFIPCLFGEIIKLKSERLSNALYMTNWYDLDTKDQRAFLLVLGMAQRQYGLKAAGMYDVNIYRFIQIMKISITYCTLLITFTK</sequence>
<keyword evidence="7 10" id="KW-0472">Membrane</keyword>
<dbReference type="GO" id="GO:0005886">
    <property type="term" value="C:plasma membrane"/>
    <property type="evidence" value="ECO:0007669"/>
    <property type="project" value="UniProtKB-SubCell"/>
</dbReference>